<dbReference type="PANTHER" id="PTHR45339">
    <property type="entry name" value="HYBRID SIGNAL TRANSDUCTION HISTIDINE KINASE J"/>
    <property type="match status" value="1"/>
</dbReference>
<dbReference type="Pfam" id="PF02518">
    <property type="entry name" value="HATPase_c"/>
    <property type="match status" value="1"/>
</dbReference>
<evidence type="ECO:0000256" key="10">
    <source>
        <dbReference type="ARBA" id="ARBA00022840"/>
    </source>
</evidence>
<evidence type="ECO:0000256" key="13">
    <source>
        <dbReference type="ARBA" id="ARBA00023136"/>
    </source>
</evidence>
<dbReference type="SMART" id="SM00388">
    <property type="entry name" value="HisKA"/>
    <property type="match status" value="1"/>
</dbReference>
<dbReference type="InterPro" id="IPR005467">
    <property type="entry name" value="His_kinase_dom"/>
</dbReference>
<dbReference type="Gene3D" id="1.10.287.130">
    <property type="match status" value="1"/>
</dbReference>
<evidence type="ECO:0000256" key="6">
    <source>
        <dbReference type="ARBA" id="ARBA00022679"/>
    </source>
</evidence>
<dbReference type="PROSITE" id="PS50109">
    <property type="entry name" value="HIS_KIN"/>
    <property type="match status" value="1"/>
</dbReference>
<dbReference type="InterPro" id="IPR008207">
    <property type="entry name" value="Sig_transdc_His_kin_Hpt_dom"/>
</dbReference>
<dbReference type="PROSITE" id="PS50110">
    <property type="entry name" value="RESPONSE_REGULATORY"/>
    <property type="match status" value="1"/>
</dbReference>
<dbReference type="SUPFAM" id="SSF55874">
    <property type="entry name" value="ATPase domain of HSP90 chaperone/DNA topoisomerase II/histidine kinase"/>
    <property type="match status" value="1"/>
</dbReference>
<dbReference type="PRINTS" id="PR00344">
    <property type="entry name" value="BCTRLSENSOR"/>
</dbReference>
<dbReference type="SUPFAM" id="SSF47226">
    <property type="entry name" value="Histidine-containing phosphotransfer domain, HPT domain"/>
    <property type="match status" value="1"/>
</dbReference>
<keyword evidence="4" id="KW-1003">Cell membrane</keyword>
<dbReference type="FunFam" id="1.10.287.130:FF:000002">
    <property type="entry name" value="Two-component osmosensing histidine kinase"/>
    <property type="match status" value="1"/>
</dbReference>
<dbReference type="Pfam" id="PF00072">
    <property type="entry name" value="Response_reg"/>
    <property type="match status" value="1"/>
</dbReference>
<dbReference type="InterPro" id="IPR004358">
    <property type="entry name" value="Sig_transdc_His_kin-like_C"/>
</dbReference>
<dbReference type="Proteomes" id="UP000425960">
    <property type="component" value="Chromosome"/>
</dbReference>
<feature type="domain" description="Response regulatory" evidence="20">
    <location>
        <begin position="851"/>
        <end position="968"/>
    </location>
</feature>
<evidence type="ECO:0000256" key="14">
    <source>
        <dbReference type="ARBA" id="ARBA00064003"/>
    </source>
</evidence>
<evidence type="ECO:0000313" key="22">
    <source>
        <dbReference type="EMBL" id="BBO82904.1"/>
    </source>
</evidence>
<evidence type="ECO:0000259" key="21">
    <source>
        <dbReference type="PROSITE" id="PS50894"/>
    </source>
</evidence>
<comment type="subunit">
    <text evidence="14">At low DSF concentrations, interacts with RpfF.</text>
</comment>
<dbReference type="KEGG" id="dov:DSCO28_34700"/>
<evidence type="ECO:0000256" key="5">
    <source>
        <dbReference type="ARBA" id="ARBA00022553"/>
    </source>
</evidence>
<dbReference type="GO" id="GO:0005524">
    <property type="term" value="F:ATP binding"/>
    <property type="evidence" value="ECO:0007669"/>
    <property type="project" value="UniProtKB-KW"/>
</dbReference>
<evidence type="ECO:0000256" key="12">
    <source>
        <dbReference type="ARBA" id="ARBA00023012"/>
    </source>
</evidence>
<comment type="subcellular location">
    <subcellularLocation>
        <location evidence="2">Cell membrane</location>
        <topology evidence="2">Multi-pass membrane protein</topology>
    </subcellularLocation>
</comment>
<protein>
    <recommendedName>
        <fullName evidence="15">Sensory/regulatory protein RpfC</fullName>
        <ecNumber evidence="3">2.7.13.3</ecNumber>
    </recommendedName>
</protein>
<keyword evidence="8" id="KW-0547">Nucleotide-binding</keyword>
<evidence type="ECO:0000313" key="23">
    <source>
        <dbReference type="Proteomes" id="UP000425960"/>
    </source>
</evidence>
<dbReference type="SMART" id="SM00448">
    <property type="entry name" value="REC"/>
    <property type="match status" value="1"/>
</dbReference>
<dbReference type="InterPro" id="IPR036890">
    <property type="entry name" value="HATPase_C_sf"/>
</dbReference>
<keyword evidence="9" id="KW-0418">Kinase</keyword>
<evidence type="ECO:0000256" key="8">
    <source>
        <dbReference type="ARBA" id="ARBA00022741"/>
    </source>
</evidence>
<dbReference type="AlphaFoldDB" id="A0A5K7ZMU2"/>
<dbReference type="Pfam" id="PF00512">
    <property type="entry name" value="HisKA"/>
    <property type="match status" value="1"/>
</dbReference>
<accession>A0A5K7ZMU2</accession>
<evidence type="ECO:0000256" key="18">
    <source>
        <dbReference type="SAM" id="Phobius"/>
    </source>
</evidence>
<feature type="domain" description="HPt" evidence="21">
    <location>
        <begin position="1016"/>
        <end position="1115"/>
    </location>
</feature>
<dbReference type="Gene3D" id="3.40.50.2300">
    <property type="match status" value="1"/>
</dbReference>
<evidence type="ECO:0000256" key="16">
    <source>
        <dbReference type="PROSITE-ProRule" id="PRU00110"/>
    </source>
</evidence>
<dbReference type="GO" id="GO:0000155">
    <property type="term" value="F:phosphorelay sensor kinase activity"/>
    <property type="evidence" value="ECO:0007669"/>
    <property type="project" value="InterPro"/>
</dbReference>
<dbReference type="RefSeq" id="WP_155323233.1">
    <property type="nucleotide sequence ID" value="NZ_AP021876.1"/>
</dbReference>
<evidence type="ECO:0000259" key="20">
    <source>
        <dbReference type="PROSITE" id="PS50110"/>
    </source>
</evidence>
<keyword evidence="5 17" id="KW-0597">Phosphoprotein</keyword>
<dbReference type="Gene3D" id="3.30.565.10">
    <property type="entry name" value="Histidine kinase-like ATPase, C-terminal domain"/>
    <property type="match status" value="1"/>
</dbReference>
<dbReference type="InterPro" id="IPR011006">
    <property type="entry name" value="CheY-like_superfamily"/>
</dbReference>
<feature type="transmembrane region" description="Helical" evidence="18">
    <location>
        <begin position="280"/>
        <end position="302"/>
    </location>
</feature>
<dbReference type="InterPro" id="IPR035965">
    <property type="entry name" value="PAS-like_dom_sf"/>
</dbReference>
<reference evidence="22 23" key="1">
    <citation type="submission" date="2019-11" db="EMBL/GenBank/DDBJ databases">
        <title>Comparative genomics of hydrocarbon-degrading Desulfosarcina strains.</title>
        <authorList>
            <person name="Watanabe M."/>
            <person name="Kojima H."/>
            <person name="Fukui M."/>
        </authorList>
    </citation>
    <scope>NUCLEOTIDE SEQUENCE [LARGE SCALE GENOMIC DNA]</scope>
    <source>
        <strain evidence="22 23">28bB2T</strain>
    </source>
</reference>
<evidence type="ECO:0000256" key="7">
    <source>
        <dbReference type="ARBA" id="ARBA00022692"/>
    </source>
</evidence>
<dbReference type="EC" id="2.7.13.3" evidence="3"/>
<dbReference type="CDD" id="cd16922">
    <property type="entry name" value="HATPase_EvgS-ArcB-TorS-like"/>
    <property type="match status" value="1"/>
</dbReference>
<feature type="domain" description="Histidine kinase" evidence="19">
    <location>
        <begin position="467"/>
        <end position="688"/>
    </location>
</feature>
<evidence type="ECO:0000256" key="9">
    <source>
        <dbReference type="ARBA" id="ARBA00022777"/>
    </source>
</evidence>
<evidence type="ECO:0000256" key="15">
    <source>
        <dbReference type="ARBA" id="ARBA00068150"/>
    </source>
</evidence>
<evidence type="ECO:0000256" key="11">
    <source>
        <dbReference type="ARBA" id="ARBA00022989"/>
    </source>
</evidence>
<evidence type="ECO:0000256" key="4">
    <source>
        <dbReference type="ARBA" id="ARBA00022475"/>
    </source>
</evidence>
<dbReference type="InterPro" id="IPR001789">
    <property type="entry name" value="Sig_transdc_resp-reg_receiver"/>
</dbReference>
<keyword evidence="11 18" id="KW-1133">Transmembrane helix</keyword>
<dbReference type="SUPFAM" id="SSF55785">
    <property type="entry name" value="PYP-like sensor domain (PAS domain)"/>
    <property type="match status" value="1"/>
</dbReference>
<comment type="catalytic activity">
    <reaction evidence="1">
        <text>ATP + protein L-histidine = ADP + protein N-phospho-L-histidine.</text>
        <dbReference type="EC" id="2.7.13.3"/>
    </reaction>
</comment>
<dbReference type="SMART" id="SM00387">
    <property type="entry name" value="HATPase_c"/>
    <property type="match status" value="1"/>
</dbReference>
<proteinExistence type="predicted"/>
<dbReference type="Pfam" id="PF01627">
    <property type="entry name" value="Hpt"/>
    <property type="match status" value="1"/>
</dbReference>
<dbReference type="SUPFAM" id="SSF52172">
    <property type="entry name" value="CheY-like"/>
    <property type="match status" value="2"/>
</dbReference>
<evidence type="ECO:0000256" key="3">
    <source>
        <dbReference type="ARBA" id="ARBA00012438"/>
    </source>
</evidence>
<evidence type="ECO:0000256" key="1">
    <source>
        <dbReference type="ARBA" id="ARBA00000085"/>
    </source>
</evidence>
<dbReference type="SUPFAM" id="SSF47384">
    <property type="entry name" value="Homodimeric domain of signal transducing histidine kinase"/>
    <property type="match status" value="1"/>
</dbReference>
<evidence type="ECO:0000256" key="17">
    <source>
        <dbReference type="PROSITE-ProRule" id="PRU00169"/>
    </source>
</evidence>
<dbReference type="CDD" id="cd17546">
    <property type="entry name" value="REC_hyHK_CKI1_RcsC-like"/>
    <property type="match status" value="1"/>
</dbReference>
<dbReference type="GO" id="GO:0005886">
    <property type="term" value="C:plasma membrane"/>
    <property type="evidence" value="ECO:0007669"/>
    <property type="project" value="UniProtKB-SubCell"/>
</dbReference>
<sequence>MHFASKKLLYGLSAVIAVGCIFIGYNFFNLLRLVNNNLSELMLKQIQINAMDLRDRIFNFNTNVNIQIENMSIDDLLKHDHIDPSTTIRLKKFYERNQSFIEQIKFFNKTHYRSIRKNKNNYLLISPIIASNPEEFNKNTLERHEGIVYQRYEMGSEKDNNIGYMEIKTNLMEIIKNHLLQKNYISKNSWFWVIRGREKNIQFSSPAKTTVLETEKIDRFRQIQEDIGNNYQGSLTHSIQLNGRKKVFSVYYPIKLFDWQYGLVQTIENQHWAEQIKKDVIKIVVGFSTIIILVIGIFKLILSWQSAAKKQIHQNEAYTRNILMSLGVGVAIIETDTRKILFANKMFANMAKMDLKRMEGKICHNYICPAERGNCPIIDLGNVVDNSEKTLLTADNKAIDILKSVEVLEYKGKKLLLETFIDISDRKKMEVKLIRANDVLKEKTVLAQQLAVKAKAADKAKSEFLANMSHEIRTPMNAIIGMTHLTLQTELNPRQWDYLNKIEASAKSLLSIINDILDFSKIEAGRLHLEVTEFNLDEILENVVSLFLEKLSKKGVELFYHVQRNVPVILLGDPVRLSQVFNNLLSNATKFTKDGVIELEVKVKAQTTDTVTLECVITDTGIGMTKEQTSTLFNQFDQGDASTTRKYGGTGLGLSITSQLVRLMEGNIQVSSKPGEGSTFCFTIQAGYRTDRQNSRPSWILPRDLKNLNVLLINGNQAVLSKSTEIFESLSIHPTPVSSISEALQKLGKKNNPGVLFDLVFVDYEHASMMLDDGEKFGVPILVMSSITQIQQAEMFISNQPHMRVIEKPVTPSGVYHAIIDIFGYGEHRIGQKRSMHQRLEKEANPIQGAKALLVEDNAINQQVAHELLSTAGLLVTLAENGERALQLVLEKRFEIVLMDIQMPVMDGLTASRKIRELGGWYKRIPIIAMTAHAMIGDRDKSIEAGMNDHLTKPIDPDRLDACLRKWITIAPFTSAEMSLPTITDWGQPHPSDGNSLIAGMPDIDWDSGIRNAGGNRSLYLKLLTDVARHYNEVTDQLKAALAKKDLERVKRCVHTVKGLSATIGAPSVHQALANLEAAVNDNQNILPTLEETDIEMRRIASQISRALPKMIGPDGFKPPPVNEKTLKHELLPMLEELKRLAAISDMVSEDLFATIREKLAVVLPRETQALNDAFESYDFKAAIKILAQVILAIKKRLQGGNKNG</sequence>
<dbReference type="CDD" id="cd00082">
    <property type="entry name" value="HisKA"/>
    <property type="match status" value="1"/>
</dbReference>
<gene>
    <name evidence="22" type="ORF">DSCO28_34700</name>
</gene>
<dbReference type="EMBL" id="AP021876">
    <property type="protein sequence ID" value="BBO82904.1"/>
    <property type="molecule type" value="Genomic_DNA"/>
</dbReference>
<keyword evidence="13 18" id="KW-0472">Membrane</keyword>
<keyword evidence="6" id="KW-0808">Transferase</keyword>
<dbReference type="InterPro" id="IPR036641">
    <property type="entry name" value="HPT_dom_sf"/>
</dbReference>
<dbReference type="PANTHER" id="PTHR45339:SF1">
    <property type="entry name" value="HYBRID SIGNAL TRANSDUCTION HISTIDINE KINASE J"/>
    <property type="match status" value="1"/>
</dbReference>
<dbReference type="PROSITE" id="PS50894">
    <property type="entry name" value="HPT"/>
    <property type="match status" value="1"/>
</dbReference>
<feature type="transmembrane region" description="Helical" evidence="18">
    <location>
        <begin position="12"/>
        <end position="34"/>
    </location>
</feature>
<keyword evidence="12" id="KW-0902">Two-component regulatory system</keyword>
<name>A0A5K7ZMU2_9BACT</name>
<dbReference type="PROSITE" id="PS51257">
    <property type="entry name" value="PROKAR_LIPOPROTEIN"/>
    <property type="match status" value="1"/>
</dbReference>
<dbReference type="InterPro" id="IPR003594">
    <property type="entry name" value="HATPase_dom"/>
</dbReference>
<organism evidence="22 23">
    <name type="scientific">Desulfosarcina ovata subsp. sediminis</name>
    <dbReference type="NCBI Taxonomy" id="885957"/>
    <lineage>
        <taxon>Bacteria</taxon>
        <taxon>Pseudomonadati</taxon>
        <taxon>Thermodesulfobacteriota</taxon>
        <taxon>Desulfobacteria</taxon>
        <taxon>Desulfobacterales</taxon>
        <taxon>Desulfosarcinaceae</taxon>
        <taxon>Desulfosarcina</taxon>
    </lineage>
</organism>
<evidence type="ECO:0000259" key="19">
    <source>
        <dbReference type="PROSITE" id="PS50109"/>
    </source>
</evidence>
<feature type="modified residue" description="4-aspartylphosphate" evidence="17">
    <location>
        <position position="900"/>
    </location>
</feature>
<dbReference type="Gene3D" id="3.30.450.20">
    <property type="entry name" value="PAS domain"/>
    <property type="match status" value="1"/>
</dbReference>
<dbReference type="FunFam" id="3.30.565.10:FF:000010">
    <property type="entry name" value="Sensor histidine kinase RcsC"/>
    <property type="match status" value="1"/>
</dbReference>
<evidence type="ECO:0000256" key="2">
    <source>
        <dbReference type="ARBA" id="ARBA00004651"/>
    </source>
</evidence>
<feature type="modified residue" description="Phosphohistidine" evidence="16">
    <location>
        <position position="1055"/>
    </location>
</feature>
<keyword evidence="7 18" id="KW-0812">Transmembrane</keyword>
<keyword evidence="10" id="KW-0067">ATP-binding</keyword>
<dbReference type="InterPro" id="IPR036097">
    <property type="entry name" value="HisK_dim/P_sf"/>
</dbReference>
<dbReference type="InterPro" id="IPR003661">
    <property type="entry name" value="HisK_dim/P_dom"/>
</dbReference>
<dbReference type="Gene3D" id="1.20.120.160">
    <property type="entry name" value="HPT domain"/>
    <property type="match status" value="1"/>
</dbReference>